<dbReference type="InterPro" id="IPR036928">
    <property type="entry name" value="AS_sf"/>
</dbReference>
<evidence type="ECO:0000256" key="1">
    <source>
        <dbReference type="ARBA" id="ARBA00009199"/>
    </source>
</evidence>
<sequence>MKERGVDVLLTPAYVGVAPELATGQYWLYTAIWNILDQPAVTFPTGLKADPNVDMVETDYTPRSAEDERKYKKYIPDKFIGAPIALQVVGKHFRDEDTMAAAEMISKIIQE</sequence>
<organism evidence="4 5">
    <name type="scientific">Vermiconidia calcicola</name>
    <dbReference type="NCBI Taxonomy" id="1690605"/>
    <lineage>
        <taxon>Eukaryota</taxon>
        <taxon>Fungi</taxon>
        <taxon>Dikarya</taxon>
        <taxon>Ascomycota</taxon>
        <taxon>Pezizomycotina</taxon>
        <taxon>Dothideomycetes</taxon>
        <taxon>Dothideomycetidae</taxon>
        <taxon>Mycosphaerellales</taxon>
        <taxon>Extremaceae</taxon>
        <taxon>Vermiconidia</taxon>
    </lineage>
</organism>
<dbReference type="Pfam" id="PF01425">
    <property type="entry name" value="Amidase"/>
    <property type="match status" value="1"/>
</dbReference>
<dbReference type="EMBL" id="JAXLQG010000037">
    <property type="protein sequence ID" value="KAK5527670.1"/>
    <property type="molecule type" value="Genomic_DNA"/>
</dbReference>
<dbReference type="AlphaFoldDB" id="A0AAV9PTS7"/>
<evidence type="ECO:0000313" key="4">
    <source>
        <dbReference type="EMBL" id="KAK5527670.1"/>
    </source>
</evidence>
<dbReference type="PANTHER" id="PTHR46072">
    <property type="entry name" value="AMIDASE-RELATED-RELATED"/>
    <property type="match status" value="1"/>
</dbReference>
<dbReference type="Gene3D" id="3.90.1300.10">
    <property type="entry name" value="Amidase signature (AS) domain"/>
    <property type="match status" value="1"/>
</dbReference>
<dbReference type="GO" id="GO:0016787">
    <property type="term" value="F:hydrolase activity"/>
    <property type="evidence" value="ECO:0007669"/>
    <property type="project" value="UniProtKB-KW"/>
</dbReference>
<dbReference type="PANTHER" id="PTHR46072:SF4">
    <property type="entry name" value="AMIDASE C550.07-RELATED"/>
    <property type="match status" value="1"/>
</dbReference>
<comment type="caution">
    <text evidence="4">The sequence shown here is derived from an EMBL/GenBank/DDBJ whole genome shotgun (WGS) entry which is preliminary data.</text>
</comment>
<evidence type="ECO:0000256" key="2">
    <source>
        <dbReference type="ARBA" id="ARBA00022801"/>
    </source>
</evidence>
<reference evidence="4 5" key="1">
    <citation type="submission" date="2023-06" db="EMBL/GenBank/DDBJ databases">
        <title>Black Yeasts Isolated from many extreme environments.</title>
        <authorList>
            <person name="Coleine C."/>
            <person name="Stajich J.E."/>
            <person name="Selbmann L."/>
        </authorList>
    </citation>
    <scope>NUCLEOTIDE SEQUENCE [LARGE SCALE GENOMIC DNA]</scope>
    <source>
        <strain evidence="4 5">CCFEE 5887</strain>
    </source>
</reference>
<name>A0AAV9PTS7_9PEZI</name>
<evidence type="ECO:0000259" key="3">
    <source>
        <dbReference type="Pfam" id="PF01425"/>
    </source>
</evidence>
<accession>A0AAV9PTS7</accession>
<dbReference type="Proteomes" id="UP001345827">
    <property type="component" value="Unassembled WGS sequence"/>
</dbReference>
<evidence type="ECO:0000313" key="5">
    <source>
        <dbReference type="Proteomes" id="UP001345827"/>
    </source>
</evidence>
<protein>
    <recommendedName>
        <fullName evidence="3">Amidase domain-containing protein</fullName>
    </recommendedName>
</protein>
<dbReference type="InterPro" id="IPR023631">
    <property type="entry name" value="Amidase_dom"/>
</dbReference>
<feature type="domain" description="Amidase" evidence="3">
    <location>
        <begin position="3"/>
        <end position="98"/>
    </location>
</feature>
<proteinExistence type="inferred from homology"/>
<keyword evidence="5" id="KW-1185">Reference proteome</keyword>
<dbReference type="SUPFAM" id="SSF75304">
    <property type="entry name" value="Amidase signature (AS) enzymes"/>
    <property type="match status" value="1"/>
</dbReference>
<keyword evidence="2" id="KW-0378">Hydrolase</keyword>
<comment type="similarity">
    <text evidence="1">Belongs to the amidase family.</text>
</comment>
<gene>
    <name evidence="4" type="ORF">LTR25_010993</name>
</gene>